<evidence type="ECO:0000256" key="3">
    <source>
        <dbReference type="ARBA" id="ARBA00022801"/>
    </source>
</evidence>
<protein>
    <submittedName>
        <fullName evidence="6">PEP-CTERM sorting domain-containing protein</fullName>
    </submittedName>
</protein>
<reference evidence="6 7" key="1">
    <citation type="submission" date="2018-02" db="EMBL/GenBank/DDBJ databases">
        <authorList>
            <person name="Cohen D.B."/>
            <person name="Kent A.D."/>
        </authorList>
    </citation>
    <scope>NUCLEOTIDE SEQUENCE [LARGE SCALE GENOMIC DNA]</scope>
    <source>
        <strain evidence="6 7">CCAP 1448/3</strain>
    </source>
</reference>
<dbReference type="GO" id="GO:0008270">
    <property type="term" value="F:zinc ion binding"/>
    <property type="evidence" value="ECO:0007669"/>
    <property type="project" value="InterPro"/>
</dbReference>
<feature type="domain" description="Peptidase M10 metallopeptidase" evidence="5">
    <location>
        <begin position="161"/>
        <end position="248"/>
    </location>
</feature>
<dbReference type="InterPro" id="IPR013424">
    <property type="entry name" value="Ice-binding_C"/>
</dbReference>
<keyword evidence="1" id="KW-0645">Protease</keyword>
<evidence type="ECO:0000259" key="5">
    <source>
        <dbReference type="Pfam" id="PF00413"/>
    </source>
</evidence>
<dbReference type="GO" id="GO:0006508">
    <property type="term" value="P:proteolysis"/>
    <property type="evidence" value="ECO:0007669"/>
    <property type="project" value="UniProtKB-KW"/>
</dbReference>
<dbReference type="InterPro" id="IPR024079">
    <property type="entry name" value="MetalloPept_cat_dom_sf"/>
</dbReference>
<dbReference type="InterPro" id="IPR001818">
    <property type="entry name" value="Pept_M10_metallopeptidase"/>
</dbReference>
<keyword evidence="3" id="KW-0378">Hydrolase</keyword>
<accession>A0A2T1BYF6</accession>
<dbReference type="AlphaFoldDB" id="A0A2T1BYF6"/>
<sequence>MLGSISLTSSIDLLVKNAKKAKLLFLLLQYPHMNSISKLFRDSAKVCMPLTMALAGALHVIPAQALTFNFNAAPDIDANALAGFQTAGNFWSSIFTDDVTINIDINFSSLDPGVLAQAGSNTEGFSYSEIENALKADRKSADDFTAVANLPGIDIGAFSKAFAFVGTEEDGSLTLDPETEWTADNVFLDVNRANAKALGLLTNDGSADASITFNSDFNFDFDRSNGIDNNSFDFIGIAAHEIGHALGFVSGVDTVDYLSGSQTPYGQVDLDPYRIFSVLDLYRYSDLSVQVGNSYGLNILDLSADTRDKYFSIDGGVTNLASFSTGSINGDGNQASHWKDDLGLGIMDPTAGNGELLNISALDTQAFDVIGWDTQSQAVPEPTTIIGSLVLGAGFLAKRRQRRSYTNSP</sequence>
<dbReference type="SUPFAM" id="SSF55486">
    <property type="entry name" value="Metalloproteases ('zincins'), catalytic domain"/>
    <property type="match status" value="2"/>
</dbReference>
<dbReference type="EMBL" id="PVWJ01000134">
    <property type="protein sequence ID" value="PSB01066.1"/>
    <property type="molecule type" value="Genomic_DNA"/>
</dbReference>
<keyword evidence="2" id="KW-0479">Metal-binding</keyword>
<dbReference type="Proteomes" id="UP000238762">
    <property type="component" value="Unassembled WGS sequence"/>
</dbReference>
<dbReference type="Pfam" id="PF00413">
    <property type="entry name" value="Peptidase_M10"/>
    <property type="match status" value="1"/>
</dbReference>
<evidence type="ECO:0000256" key="2">
    <source>
        <dbReference type="ARBA" id="ARBA00022723"/>
    </source>
</evidence>
<dbReference type="Gene3D" id="3.40.390.10">
    <property type="entry name" value="Collagenase (Catalytic Domain)"/>
    <property type="match status" value="1"/>
</dbReference>
<dbReference type="NCBIfam" id="NF038122">
    <property type="entry name" value="metallo_LGF"/>
    <property type="match status" value="1"/>
</dbReference>
<keyword evidence="4" id="KW-0862">Zinc</keyword>
<reference evidence="6 7" key="2">
    <citation type="submission" date="2018-03" db="EMBL/GenBank/DDBJ databases">
        <title>The ancient ancestry and fast evolution of plastids.</title>
        <authorList>
            <person name="Moore K.R."/>
            <person name="Magnabosco C."/>
            <person name="Momper L."/>
            <person name="Gold D.A."/>
            <person name="Bosak T."/>
            <person name="Fournier G.P."/>
        </authorList>
    </citation>
    <scope>NUCLEOTIDE SEQUENCE [LARGE SCALE GENOMIC DNA]</scope>
    <source>
        <strain evidence="6 7">CCAP 1448/3</strain>
    </source>
</reference>
<evidence type="ECO:0000313" key="7">
    <source>
        <dbReference type="Proteomes" id="UP000238762"/>
    </source>
</evidence>
<dbReference type="GO" id="GO:0004222">
    <property type="term" value="F:metalloendopeptidase activity"/>
    <property type="evidence" value="ECO:0007669"/>
    <property type="project" value="InterPro"/>
</dbReference>
<evidence type="ECO:0000256" key="4">
    <source>
        <dbReference type="ARBA" id="ARBA00022833"/>
    </source>
</evidence>
<proteinExistence type="predicted"/>
<keyword evidence="7" id="KW-1185">Reference proteome</keyword>
<name>A0A2T1BYF6_9CYAN</name>
<dbReference type="GO" id="GO:0031012">
    <property type="term" value="C:extracellular matrix"/>
    <property type="evidence" value="ECO:0007669"/>
    <property type="project" value="InterPro"/>
</dbReference>
<comment type="caution">
    <text evidence="6">The sequence shown here is derived from an EMBL/GenBank/DDBJ whole genome shotgun (WGS) entry which is preliminary data.</text>
</comment>
<evidence type="ECO:0000256" key="1">
    <source>
        <dbReference type="ARBA" id="ARBA00022670"/>
    </source>
</evidence>
<evidence type="ECO:0000313" key="6">
    <source>
        <dbReference type="EMBL" id="PSB01066.1"/>
    </source>
</evidence>
<dbReference type="NCBIfam" id="TIGR02595">
    <property type="entry name" value="PEP_CTERM"/>
    <property type="match status" value="1"/>
</dbReference>
<gene>
    <name evidence="6" type="ORF">C7B64_20295</name>
</gene>
<organism evidence="6 7">
    <name type="scientific">Merismopedia glauca CCAP 1448/3</name>
    <dbReference type="NCBI Taxonomy" id="1296344"/>
    <lineage>
        <taxon>Bacteria</taxon>
        <taxon>Bacillati</taxon>
        <taxon>Cyanobacteriota</taxon>
        <taxon>Cyanophyceae</taxon>
        <taxon>Synechococcales</taxon>
        <taxon>Merismopediaceae</taxon>
        <taxon>Merismopedia</taxon>
    </lineage>
</organism>
<dbReference type="OrthoDB" id="8198236at2"/>